<evidence type="ECO:0000256" key="2">
    <source>
        <dbReference type="SAM" id="SignalP"/>
    </source>
</evidence>
<proteinExistence type="predicted"/>
<feature type="region of interest" description="Disordered" evidence="1">
    <location>
        <begin position="100"/>
        <end position="119"/>
    </location>
</feature>
<dbReference type="Gene3D" id="2.60.40.10">
    <property type="entry name" value="Immunoglobulins"/>
    <property type="match status" value="2"/>
</dbReference>
<dbReference type="STRING" id="504798.SAMN05421871_102197"/>
<name>A0A1H0N1E6_9PSEU</name>
<dbReference type="InterPro" id="IPR011659">
    <property type="entry name" value="WD40"/>
</dbReference>
<accession>A0A1H0N1E6</accession>
<sequence length="844" mass="88091">MPVSAARRAVAIVLVASLGALLVHSGPLPSATADVAPGSTTLVSVKNDGTVSPTGGYDQEMSQDGTAVAFVSRSVLDGVATAQTENVYVRDLARGRTVLISRGQSSPPSPPTTDPPPGLTGARLLNLNQQAVEFPTDGDSYEPTISADGRFVAFMTDATNLVKEDLYDHKDIVLCDRAPNGVFDERRPDGSMNYRYHLITAPSPPTRLENYRDPHLSGDASRIVWGEFPGTSGSTWRLTTALLRNAVGTIGSPATRETVSDDLGEATLRSFDEARVSADGRFIVSVARIDNDETDPYVVIRTEVGKDTNQRVDFEADGTPVNPDDGIRMRAPSISGDGSVVAFVASRTTGQPNVYVVRPGTNQSGIVSRNIFGDPVNGALPALSASGRYLAFVTDAFLVHDDLDIGEPTDYSCLVPGDVGTMAPPPIDDGDREDRTRCHVVVRDLVVDGDRAAAGLPMLPAALASVPRDTDCPDGGPRCPGDSTPSYFSAPPSVSDVGRVAFDSYASDLADDDSDDYIDSYVHTFEPALAGEPVSFGTVTIGTTLSRSAELRHVGFGPLVVEEASITGDDAFTIGANTCEVLHTTGTCLVSVRFSPTEARTYTAKLVLQVRGGRTYTVDLRGTGTPEIVIPSDAVFAATPDPVDFGARLMLSEGAPIPLTIRNGGGSPMTVTAATIDAPTVSGDYTVDGCVGATLAPAATCVAQVRFSPRGPAVPGAPEVRTAVLRFTSTAPGGPHLVAVRGSAIQPALDVNPAVLAPGRVAMATGIGFPPGKPVTVRFSNAVGEAKATPDVNGRFTVQLLVFPKAAIGQRQVVASVDGTPISAERPLLVVINTVSPAEFVGRG</sequence>
<keyword evidence="4" id="KW-1185">Reference proteome</keyword>
<evidence type="ECO:0000256" key="1">
    <source>
        <dbReference type="SAM" id="MobiDB-lite"/>
    </source>
</evidence>
<feature type="chain" id="PRO_5038740692" evidence="2">
    <location>
        <begin position="26"/>
        <end position="844"/>
    </location>
</feature>
<dbReference type="InterPro" id="IPR011042">
    <property type="entry name" value="6-blade_b-propeller_TolB-like"/>
</dbReference>
<feature type="compositionally biased region" description="Pro residues" evidence="1">
    <location>
        <begin position="107"/>
        <end position="118"/>
    </location>
</feature>
<dbReference type="OrthoDB" id="5240813at2"/>
<protein>
    <submittedName>
        <fullName evidence="3">WD40-like Beta Propeller Repeat</fullName>
    </submittedName>
</protein>
<dbReference type="EMBL" id="FNJB01000005">
    <property type="protein sequence ID" value="SDO86463.1"/>
    <property type="molecule type" value="Genomic_DNA"/>
</dbReference>
<dbReference type="Pfam" id="PF07676">
    <property type="entry name" value="PD40"/>
    <property type="match status" value="2"/>
</dbReference>
<gene>
    <name evidence="3" type="ORF">SAMN05192558_105147</name>
</gene>
<dbReference type="GO" id="GO:0005975">
    <property type="term" value="P:carbohydrate metabolic process"/>
    <property type="evidence" value="ECO:0007669"/>
    <property type="project" value="UniProtKB-ARBA"/>
</dbReference>
<dbReference type="Proteomes" id="UP000199651">
    <property type="component" value="Unassembled WGS sequence"/>
</dbReference>
<dbReference type="RefSeq" id="WP_091374726.1">
    <property type="nucleotide sequence ID" value="NZ_FNDV01000002.1"/>
</dbReference>
<feature type="region of interest" description="Disordered" evidence="1">
    <location>
        <begin position="467"/>
        <end position="490"/>
    </location>
</feature>
<dbReference type="SUPFAM" id="SSF82171">
    <property type="entry name" value="DPP6 N-terminal domain-like"/>
    <property type="match status" value="1"/>
</dbReference>
<evidence type="ECO:0000313" key="4">
    <source>
        <dbReference type="Proteomes" id="UP000199651"/>
    </source>
</evidence>
<organism evidence="3 4">
    <name type="scientific">Actinokineospora alba</name>
    <dbReference type="NCBI Taxonomy" id="504798"/>
    <lineage>
        <taxon>Bacteria</taxon>
        <taxon>Bacillati</taxon>
        <taxon>Actinomycetota</taxon>
        <taxon>Actinomycetes</taxon>
        <taxon>Pseudonocardiales</taxon>
        <taxon>Pseudonocardiaceae</taxon>
        <taxon>Actinokineospora</taxon>
    </lineage>
</organism>
<dbReference type="AlphaFoldDB" id="A0A1H0N1E6"/>
<dbReference type="InterPro" id="IPR013783">
    <property type="entry name" value="Ig-like_fold"/>
</dbReference>
<reference evidence="4" key="1">
    <citation type="submission" date="2016-10" db="EMBL/GenBank/DDBJ databases">
        <authorList>
            <person name="Varghese N."/>
            <person name="Submissions S."/>
        </authorList>
    </citation>
    <scope>NUCLEOTIDE SEQUENCE [LARGE SCALE GENOMIC DNA]</scope>
    <source>
        <strain evidence="4">IBRC-M 10655</strain>
    </source>
</reference>
<dbReference type="Gene3D" id="2.120.10.30">
    <property type="entry name" value="TolB, C-terminal domain"/>
    <property type="match status" value="1"/>
</dbReference>
<dbReference type="NCBIfam" id="NF012200">
    <property type="entry name" value="choice_anch_D"/>
    <property type="match status" value="2"/>
</dbReference>
<evidence type="ECO:0000313" key="3">
    <source>
        <dbReference type="EMBL" id="SDO86463.1"/>
    </source>
</evidence>
<keyword evidence="2" id="KW-0732">Signal</keyword>
<feature type="signal peptide" evidence="2">
    <location>
        <begin position="1"/>
        <end position="25"/>
    </location>
</feature>